<feature type="signal peptide" evidence="6">
    <location>
        <begin position="1"/>
        <end position="27"/>
    </location>
</feature>
<evidence type="ECO:0000256" key="6">
    <source>
        <dbReference type="SAM" id="SignalP"/>
    </source>
</evidence>
<dbReference type="InterPro" id="IPR018313">
    <property type="entry name" value="SBP_3_CS"/>
</dbReference>
<dbReference type="GO" id="GO:0030288">
    <property type="term" value="C:outer membrane-bounded periplasmic space"/>
    <property type="evidence" value="ECO:0007669"/>
    <property type="project" value="TreeGrafter"/>
</dbReference>
<evidence type="ECO:0000256" key="5">
    <source>
        <dbReference type="SAM" id="MobiDB-lite"/>
    </source>
</evidence>
<dbReference type="RefSeq" id="WP_044085030.1">
    <property type="nucleotide sequence ID" value="NZ_ABXB03000002.1"/>
</dbReference>
<proteinExistence type="inferred from homology"/>
<gene>
    <name evidence="8" type="ORF">BGLCM_1117</name>
</gene>
<comment type="caution">
    <text evidence="8">The sequence shown here is derived from an EMBL/GenBank/DDBJ whole genome shotgun (WGS) entry which is preliminary data.</text>
</comment>
<dbReference type="SUPFAM" id="SSF53850">
    <property type="entry name" value="Periplasmic binding protein-like II"/>
    <property type="match status" value="1"/>
</dbReference>
<sequence>MIGRQPLHLVRRGMAVAASVAMCAAMAACGTSVSVTPQGQPDGPVLSIGIPVDEPYMGWYADGSFSGFDVDVARYVAQVLGYGSSQITFHAVTPANAAAKLQDGTVALVVGDQTVPAGDDQDDAQDPQVSVSQAYLRVPDAFLVVENGDHTLTRPDQLQGQSVCVVTGTADRALVQETVSDVHVSEQPSYPQCVSALLTGVVQAVAGSEPVIRGLAAQTGDQYTSVMDATFGSQGYGVAVAGDKAKMLSLVDDAIGQMIASGEWTRAMERLQTDEPGLNGGKSVKAPTVHKADAKQ</sequence>
<dbReference type="InterPro" id="IPR001638">
    <property type="entry name" value="Solute-binding_3/MltF_N"/>
</dbReference>
<reference evidence="8 9" key="1">
    <citation type="submission" date="2014-03" db="EMBL/GenBank/DDBJ databases">
        <title>Genomics of Bifidobacteria.</title>
        <authorList>
            <person name="Ventura M."/>
            <person name="Milani C."/>
            <person name="Lugli G.A."/>
        </authorList>
    </citation>
    <scope>NUCLEOTIDE SEQUENCE [LARGE SCALE GENOMIC DNA]</scope>
    <source>
        <strain evidence="8 9">LMG 11596</strain>
    </source>
</reference>
<dbReference type="SMART" id="SM00062">
    <property type="entry name" value="PBPb"/>
    <property type="match status" value="1"/>
</dbReference>
<dbReference type="Pfam" id="PF00497">
    <property type="entry name" value="SBP_bac_3"/>
    <property type="match status" value="1"/>
</dbReference>
<evidence type="ECO:0000313" key="9">
    <source>
        <dbReference type="Proteomes" id="UP000029074"/>
    </source>
</evidence>
<evidence type="ECO:0000313" key="8">
    <source>
        <dbReference type="EMBL" id="KFI58822.1"/>
    </source>
</evidence>
<dbReference type="PROSITE" id="PS51257">
    <property type="entry name" value="PROKAR_LIPOPROTEIN"/>
    <property type="match status" value="1"/>
</dbReference>
<accession>A0A087AJ72</accession>
<dbReference type="AlphaFoldDB" id="A0A087AJ72"/>
<dbReference type="GO" id="GO:0005576">
    <property type="term" value="C:extracellular region"/>
    <property type="evidence" value="ECO:0007669"/>
    <property type="project" value="TreeGrafter"/>
</dbReference>
<dbReference type="EMBL" id="JGYW01000005">
    <property type="protein sequence ID" value="KFI58822.1"/>
    <property type="molecule type" value="Genomic_DNA"/>
</dbReference>
<name>A0A087AJ72_9BIFI</name>
<dbReference type="Proteomes" id="UP000029074">
    <property type="component" value="Unassembled WGS sequence"/>
</dbReference>
<dbReference type="Gene3D" id="3.40.190.10">
    <property type="entry name" value="Periplasmic binding protein-like II"/>
    <property type="match status" value="2"/>
</dbReference>
<dbReference type="InterPro" id="IPR051455">
    <property type="entry name" value="Bact_solute-bind_prot3"/>
</dbReference>
<evidence type="ECO:0000256" key="4">
    <source>
        <dbReference type="RuleBase" id="RU003744"/>
    </source>
</evidence>
<evidence type="ECO:0000259" key="7">
    <source>
        <dbReference type="SMART" id="SM00062"/>
    </source>
</evidence>
<keyword evidence="9" id="KW-1185">Reference proteome</keyword>
<feature type="region of interest" description="Disordered" evidence="5">
    <location>
        <begin position="273"/>
        <end position="296"/>
    </location>
</feature>
<protein>
    <submittedName>
        <fullName evidence="8">Putative glutamate-binding protein of ABC transporter system</fullName>
    </submittedName>
</protein>
<feature type="chain" id="PRO_5001818541" evidence="6">
    <location>
        <begin position="28"/>
        <end position="296"/>
    </location>
</feature>
<dbReference type="PANTHER" id="PTHR30085:SF6">
    <property type="entry name" value="ABC TRANSPORTER GLUTAMINE-BINDING PROTEIN GLNH"/>
    <property type="match status" value="1"/>
</dbReference>
<comment type="similarity">
    <text evidence="1 4">Belongs to the bacterial solute-binding protein 3 family.</text>
</comment>
<dbReference type="GO" id="GO:0006865">
    <property type="term" value="P:amino acid transport"/>
    <property type="evidence" value="ECO:0007669"/>
    <property type="project" value="TreeGrafter"/>
</dbReference>
<evidence type="ECO:0000256" key="2">
    <source>
        <dbReference type="ARBA" id="ARBA00022448"/>
    </source>
</evidence>
<organism evidence="8 9">
    <name type="scientific">Bifidobacterium gallicum DSM 20093 = LMG 11596</name>
    <dbReference type="NCBI Taxonomy" id="561180"/>
    <lineage>
        <taxon>Bacteria</taxon>
        <taxon>Bacillati</taxon>
        <taxon>Actinomycetota</taxon>
        <taxon>Actinomycetes</taxon>
        <taxon>Bifidobacteriales</taxon>
        <taxon>Bifidobacteriaceae</taxon>
        <taxon>Bifidobacterium</taxon>
    </lineage>
</organism>
<feature type="domain" description="Solute-binding protein family 3/N-terminal" evidence="7">
    <location>
        <begin position="45"/>
        <end position="275"/>
    </location>
</feature>
<keyword evidence="2" id="KW-0813">Transport</keyword>
<dbReference type="PROSITE" id="PS01039">
    <property type="entry name" value="SBP_BACTERIAL_3"/>
    <property type="match status" value="1"/>
</dbReference>
<keyword evidence="3 6" id="KW-0732">Signal</keyword>
<dbReference type="OrthoDB" id="9807888at2"/>
<dbReference type="PANTHER" id="PTHR30085">
    <property type="entry name" value="AMINO ACID ABC TRANSPORTER PERMEASE"/>
    <property type="match status" value="1"/>
</dbReference>
<evidence type="ECO:0000256" key="1">
    <source>
        <dbReference type="ARBA" id="ARBA00010333"/>
    </source>
</evidence>
<evidence type="ECO:0000256" key="3">
    <source>
        <dbReference type="ARBA" id="ARBA00022729"/>
    </source>
</evidence>